<protein>
    <submittedName>
        <fullName evidence="2">ATP-binding protein</fullName>
    </submittedName>
</protein>
<feature type="compositionally biased region" description="Low complexity" evidence="1">
    <location>
        <begin position="1369"/>
        <end position="1384"/>
    </location>
</feature>
<evidence type="ECO:0000313" key="2">
    <source>
        <dbReference type="EMBL" id="WAU06009.1"/>
    </source>
</evidence>
<feature type="compositionally biased region" description="Basic and acidic residues" evidence="1">
    <location>
        <begin position="1283"/>
        <end position="1303"/>
    </location>
</feature>
<dbReference type="NCBIfam" id="NF047352">
    <property type="entry name" value="P_loop_sacsin"/>
    <property type="match status" value="1"/>
</dbReference>
<gene>
    <name evidence="2" type="ORF">STRNI_004452</name>
</gene>
<proteinExistence type="predicted"/>
<keyword evidence="2" id="KW-0547">Nucleotide-binding</keyword>
<dbReference type="RefSeq" id="WP_277411877.1">
    <property type="nucleotide sequence ID" value="NZ_CP114203.1"/>
</dbReference>
<evidence type="ECO:0000313" key="3">
    <source>
        <dbReference type="Proteomes" id="UP001210169"/>
    </source>
</evidence>
<dbReference type="Gene3D" id="3.30.565.10">
    <property type="entry name" value="Histidine kinase-like ATPase, C-terminal domain"/>
    <property type="match status" value="1"/>
</dbReference>
<feature type="compositionally biased region" description="Low complexity" evidence="1">
    <location>
        <begin position="1304"/>
        <end position="1324"/>
    </location>
</feature>
<dbReference type="SUPFAM" id="SSF55874">
    <property type="entry name" value="ATPase domain of HSP90 chaperone/DNA topoisomerase II/histidine kinase"/>
    <property type="match status" value="1"/>
</dbReference>
<feature type="compositionally biased region" description="Pro residues" evidence="1">
    <location>
        <begin position="1325"/>
        <end position="1337"/>
    </location>
</feature>
<dbReference type="GeneID" id="301333615"/>
<keyword evidence="2" id="KW-0067">ATP-binding</keyword>
<feature type="region of interest" description="Disordered" evidence="1">
    <location>
        <begin position="1266"/>
        <end position="1351"/>
    </location>
</feature>
<accession>A0ABY7J4K9</accession>
<organism evidence="2 3">
    <name type="scientific">Streptomyces nigrescens</name>
    <dbReference type="NCBI Taxonomy" id="1920"/>
    <lineage>
        <taxon>Bacteria</taxon>
        <taxon>Bacillati</taxon>
        <taxon>Actinomycetota</taxon>
        <taxon>Actinomycetes</taxon>
        <taxon>Kitasatosporales</taxon>
        <taxon>Streptomycetaceae</taxon>
        <taxon>Streptomyces</taxon>
    </lineage>
</organism>
<dbReference type="Proteomes" id="UP001210169">
    <property type="component" value="Chromosome"/>
</dbReference>
<name>A0ABY7J4K9_STRNI</name>
<dbReference type="GO" id="GO:0005524">
    <property type="term" value="F:ATP binding"/>
    <property type="evidence" value="ECO:0007669"/>
    <property type="project" value="UniProtKB-KW"/>
</dbReference>
<keyword evidence="3" id="KW-1185">Reference proteome</keyword>
<feature type="region of interest" description="Disordered" evidence="1">
    <location>
        <begin position="1365"/>
        <end position="1414"/>
    </location>
</feature>
<evidence type="ECO:0000256" key="1">
    <source>
        <dbReference type="SAM" id="MobiDB-lite"/>
    </source>
</evidence>
<dbReference type="InterPro" id="IPR036890">
    <property type="entry name" value="HATPase_C_sf"/>
</dbReference>
<reference evidence="2 3" key="1">
    <citation type="submission" date="2022-12" db="EMBL/GenBank/DDBJ databases">
        <authorList>
            <person name="Ruckert C."/>
            <person name="Busche T."/>
            <person name="Kalinowski J."/>
            <person name="Wittmann C."/>
        </authorList>
    </citation>
    <scope>NUCLEOTIDE SEQUENCE [LARGE SCALE GENOMIC DNA]</scope>
    <source>
        <strain evidence="2 3">DSM 40276</strain>
    </source>
</reference>
<dbReference type="EMBL" id="CP114203">
    <property type="protein sequence ID" value="WAU06009.1"/>
    <property type="molecule type" value="Genomic_DNA"/>
</dbReference>
<sequence length="1542" mass="166157">MDAQDKKLVEAIGRLLKDPRSGPGPVIEDERQAARAVRLIDERLKEEAGVYRLALEQAQAGAETLSSDRLQVLSEMAQNADDAGATEIRLTWGSEELLVAHDGHGMRLADVLLLGLPWLSGKALDADATGRFGIGLTTLRALSTVWEAHCHPFHVRFADLSMRPVPAPVLPANAAGPGWTVFRIPLAPGTLTLPELTEWFESWHDSSLVFLRSLRQVTLLERDGSGAAGAAASAVRTLGLTWHGLGTEPAEIGGGHTEVRRRRARTSDGSEWLVYDARVPTPPGATRLHKATAETVPLAVALPLSPTATAGSVHAGLPVAPLDAAARVHAQFDPVASREGFAARPWNDRLAPLVADLWAVGVLDVLETFAPDAWHLIPLAPAKPPAGPAGPAAKLPDRIRDALTDRARAWVSARLSPPGPDGRRTPLTSLAVEDRRLTGVVTDEHIAELAGLPATFPHSARDAAGRWRLVLSDWRAAEGAALTDEVRVTDALVLLERPDYPVGRTLALTALAIEAGLDDQVLSTACVLSSDGRRLRPPLTGRAFADRADGSGAATGPGGAHLATLGIVQELDAAYWQDADPARRVVSWLRTEGCLVNPEDTLAVLGRVAQLGREGLRLGPDGITDDVQLAALQRAFGDISDKQRKKLGRDAGKAVVLRAFSYDRDGQEEQCTATPGRCALPRALDSADRGRFAVAARKAPGITWVHRSYARSLLATSPNNPLSRTAFLRLLGVADAPRLETVPRSQTEGKYTTDRRRGLPRLSVLSTPDRRLELDRLKAHYTLDDLVSPQLDAVLADLVAERDVQERRKRTVALVHTLGKQGLLLSRENREKQAVFGHHGWRHQGLTKALWVWRLLQVAWLEDAEGTLRRPGELHLRTADTLALYGPDDPGYLHPEIQRDVQGRAEVLHTLGISENPDVPSLIGRLRQLRARPAAPGPVPDALAADVHLVYGALARRLDATSAEAPRATAERRIRAAFQGREDLVLTDQGWQRPGQVFRGATILRGHRPFVLPEPTLLPLWDVLGIREPRAEDLAEVLKEIAQDGARPVGERQRVMLEALRRLATMIGEAEGPVPIGLRSKLRSLPLWTSAGWTKQRPVHAVDHPVLAAAVSKRLPVWQPGGDLQQFGALLGLLKIDRVEAAGAQVLGAAHAHPDTGLTEGFRRAVAALQDTLVRDEPRAARAFTGWSWLAQVEVRVLAGLRVRLVLDEGRETVEPGVGAQLDPVTGVLYVSAPEELGTTRGGGQAVASVFSSERTHVGHRWRDIWESGELDGPPESPLVSAEQRDHEERERHQALLRERREAAALSSLRTGPRRPPGTAVRPTAPAPAPALPPQPAPVGSTLPSPRPPAPRRLVDAAVLLKKAPAVTRPEGSSPAAPPGAARPRPSRRTPPLPQPRPGGSAPQSPQSVAGPRDQEKETLALLMLTQVLATEGLTVEDHRAHPGLGADVVASNGHFYELKAHGGAEPAEVSLTGAELRRALAEREGFSLVIASYLEQGLGRPTLRIIADPLSCLTLAPTEEVKLKGLRGAHVGATVCEWERE</sequence>